<evidence type="ECO:0000256" key="1">
    <source>
        <dbReference type="SAM" id="Coils"/>
    </source>
</evidence>
<keyword evidence="2" id="KW-0812">Transmembrane</keyword>
<name>A0A8T4LDM9_9ARCH</name>
<proteinExistence type="predicted"/>
<feature type="transmembrane region" description="Helical" evidence="2">
    <location>
        <begin position="300"/>
        <end position="318"/>
    </location>
</feature>
<accession>A0A8T4LDM9</accession>
<sequence>MQALTFSLNKNSFYKGEEMLVTGTASGLVTVSAASGEKQVFERKIPLDPDSNAFRFTRQVSMLDPKGSWDVQVSDLNSSERREVIVNPTRESEFLVLTFLSPSQGAYARTSSVGMAVRVTDAGKAVTDGIVHAWDAAGAKIRLNNNGDGTYSTTYKIPPAARAGRWNLKVTAIRESMPEEIGGENSVDLEVVETPLLVDVLEPRVEEFEVGKAISLKLKLSYPDGGTVTNASVVVTANYQLLSLKGEGLGIYSARFVPEVSEEELVEIRVEAKDAAGNSGQKRLNLKPSGYWMHVVKENAVFYFFPLLFIFYILLLTVKEIRFFLGRTGLRGKKQQLLLLKKKLQEDFYAKNVVSKQTYDLRNAELNTELNEVRAKLDLIEQKGG</sequence>
<dbReference type="EMBL" id="JAGVWE010000002">
    <property type="protein sequence ID" value="MBS3062760.1"/>
    <property type="molecule type" value="Genomic_DNA"/>
</dbReference>
<keyword evidence="2" id="KW-0472">Membrane</keyword>
<reference evidence="3" key="2">
    <citation type="submission" date="2021-05" db="EMBL/GenBank/DDBJ databases">
        <title>Protein family content uncovers lineage relationships and bacterial pathway maintenance mechanisms in DPANN archaea.</title>
        <authorList>
            <person name="Castelle C.J."/>
            <person name="Meheust R."/>
            <person name="Jaffe A.L."/>
            <person name="Seitz K."/>
            <person name="Gong X."/>
            <person name="Baker B.J."/>
            <person name="Banfield J.F."/>
        </authorList>
    </citation>
    <scope>NUCLEOTIDE SEQUENCE</scope>
    <source>
        <strain evidence="3">RIFCSPLOWO2_01_FULL_58_19</strain>
    </source>
</reference>
<dbReference type="AlphaFoldDB" id="A0A8T4LDM9"/>
<evidence type="ECO:0000313" key="3">
    <source>
        <dbReference type="EMBL" id="MBS3062760.1"/>
    </source>
</evidence>
<feature type="coiled-coil region" evidence="1">
    <location>
        <begin position="356"/>
        <end position="383"/>
    </location>
</feature>
<organism evidence="3 4">
    <name type="scientific">Candidatus Iainarchaeum sp</name>
    <dbReference type="NCBI Taxonomy" id="3101447"/>
    <lineage>
        <taxon>Archaea</taxon>
        <taxon>Candidatus Iainarchaeota</taxon>
        <taxon>Candidatus Iainarchaeia</taxon>
        <taxon>Candidatus Iainarchaeales</taxon>
        <taxon>Candidatus Iainarchaeaceae</taxon>
        <taxon>Candidatus Iainarchaeum</taxon>
    </lineage>
</organism>
<dbReference type="Proteomes" id="UP000678237">
    <property type="component" value="Unassembled WGS sequence"/>
</dbReference>
<gene>
    <name evidence="3" type="ORF">J4203_02720</name>
</gene>
<protein>
    <submittedName>
        <fullName evidence="3">Uncharacterized protein</fullName>
    </submittedName>
</protein>
<reference evidence="3" key="1">
    <citation type="submission" date="2021-03" db="EMBL/GenBank/DDBJ databases">
        <authorList>
            <person name="Jaffe A."/>
        </authorList>
    </citation>
    <scope>NUCLEOTIDE SEQUENCE</scope>
    <source>
        <strain evidence="3">RIFCSPLOWO2_01_FULL_58_19</strain>
    </source>
</reference>
<evidence type="ECO:0000256" key="2">
    <source>
        <dbReference type="SAM" id="Phobius"/>
    </source>
</evidence>
<comment type="caution">
    <text evidence="3">The sequence shown here is derived from an EMBL/GenBank/DDBJ whole genome shotgun (WGS) entry which is preliminary data.</text>
</comment>
<keyword evidence="1" id="KW-0175">Coiled coil</keyword>
<keyword evidence="2" id="KW-1133">Transmembrane helix</keyword>
<evidence type="ECO:0000313" key="4">
    <source>
        <dbReference type="Proteomes" id="UP000678237"/>
    </source>
</evidence>